<dbReference type="AlphaFoldDB" id="A0A4Y2PJ67"/>
<feature type="region of interest" description="Disordered" evidence="1">
    <location>
        <begin position="21"/>
        <end position="45"/>
    </location>
</feature>
<sequence>MFGAVDTRWYPRAVYRVWSNQEDDETRGSKNRAARARGSHSDSLHDTIRCRGSSCSTNHFQTPCGSESSIQRYVDDILRPHVGPFLNGLPGAIFQKDNARPHTVRVAQDFLRHVQTLPWPALSPDLSPISMCGTS</sequence>
<organism evidence="2 3">
    <name type="scientific">Araneus ventricosus</name>
    <name type="common">Orbweaver spider</name>
    <name type="synonym">Epeira ventricosa</name>
    <dbReference type="NCBI Taxonomy" id="182803"/>
    <lineage>
        <taxon>Eukaryota</taxon>
        <taxon>Metazoa</taxon>
        <taxon>Ecdysozoa</taxon>
        <taxon>Arthropoda</taxon>
        <taxon>Chelicerata</taxon>
        <taxon>Arachnida</taxon>
        <taxon>Araneae</taxon>
        <taxon>Araneomorphae</taxon>
        <taxon>Entelegynae</taxon>
        <taxon>Araneoidea</taxon>
        <taxon>Araneidae</taxon>
        <taxon>Araneus</taxon>
    </lineage>
</organism>
<evidence type="ECO:0000256" key="1">
    <source>
        <dbReference type="SAM" id="MobiDB-lite"/>
    </source>
</evidence>
<evidence type="ECO:0008006" key="4">
    <source>
        <dbReference type="Google" id="ProtNLM"/>
    </source>
</evidence>
<evidence type="ECO:0000313" key="2">
    <source>
        <dbReference type="EMBL" id="GBN51364.1"/>
    </source>
</evidence>
<dbReference type="GO" id="GO:0003676">
    <property type="term" value="F:nucleic acid binding"/>
    <property type="evidence" value="ECO:0007669"/>
    <property type="project" value="InterPro"/>
</dbReference>
<dbReference type="OrthoDB" id="6427837at2759"/>
<comment type="caution">
    <text evidence="2">The sequence shown here is derived from an EMBL/GenBank/DDBJ whole genome shotgun (WGS) entry which is preliminary data.</text>
</comment>
<dbReference type="EMBL" id="BGPR01133459">
    <property type="protein sequence ID" value="GBN51364.1"/>
    <property type="molecule type" value="Genomic_DNA"/>
</dbReference>
<dbReference type="Gene3D" id="3.30.420.10">
    <property type="entry name" value="Ribonuclease H-like superfamily/Ribonuclease H"/>
    <property type="match status" value="1"/>
</dbReference>
<dbReference type="Proteomes" id="UP000499080">
    <property type="component" value="Unassembled WGS sequence"/>
</dbReference>
<evidence type="ECO:0000313" key="3">
    <source>
        <dbReference type="Proteomes" id="UP000499080"/>
    </source>
</evidence>
<dbReference type="InterPro" id="IPR036397">
    <property type="entry name" value="RNaseH_sf"/>
</dbReference>
<proteinExistence type="predicted"/>
<gene>
    <name evidence="2" type="ORF">AVEN_36195_1</name>
</gene>
<protein>
    <recommendedName>
        <fullName evidence="4">Tc1-like transposase DDE domain-containing protein</fullName>
    </recommendedName>
</protein>
<name>A0A4Y2PJ67_ARAVE</name>
<keyword evidence="3" id="KW-1185">Reference proteome</keyword>
<feature type="compositionally biased region" description="Basic residues" evidence="1">
    <location>
        <begin position="29"/>
        <end position="38"/>
    </location>
</feature>
<accession>A0A4Y2PJ67</accession>
<reference evidence="2 3" key="1">
    <citation type="journal article" date="2019" name="Sci. Rep.">
        <title>Orb-weaving spider Araneus ventricosus genome elucidates the spidroin gene catalogue.</title>
        <authorList>
            <person name="Kono N."/>
            <person name="Nakamura H."/>
            <person name="Ohtoshi R."/>
            <person name="Moran D.A.P."/>
            <person name="Shinohara A."/>
            <person name="Yoshida Y."/>
            <person name="Fujiwara M."/>
            <person name="Mori M."/>
            <person name="Tomita M."/>
            <person name="Arakawa K."/>
        </authorList>
    </citation>
    <scope>NUCLEOTIDE SEQUENCE [LARGE SCALE GENOMIC DNA]</scope>
</reference>